<reference evidence="1" key="1">
    <citation type="submission" date="2015-04" db="UniProtKB">
        <authorList>
            <consortium name="EnsemblPlants"/>
        </authorList>
    </citation>
    <scope>IDENTIFICATION</scope>
</reference>
<reference evidence="1" key="2">
    <citation type="submission" date="2018-05" db="EMBL/GenBank/DDBJ databases">
        <title>OgluRS3 (Oryza glumaepatula Reference Sequence Version 3).</title>
        <authorList>
            <person name="Zhang J."/>
            <person name="Kudrna D."/>
            <person name="Lee S."/>
            <person name="Talag J."/>
            <person name="Welchert J."/>
            <person name="Wing R.A."/>
        </authorList>
    </citation>
    <scope>NUCLEOTIDE SEQUENCE [LARGE SCALE GENOMIC DNA]</scope>
</reference>
<proteinExistence type="predicted"/>
<keyword evidence="2" id="KW-1185">Reference proteome</keyword>
<evidence type="ECO:0000313" key="1">
    <source>
        <dbReference type="EnsemblPlants" id="OGLUM12G09350.1"/>
    </source>
</evidence>
<accession>A0A0E0BR57</accession>
<dbReference type="Proteomes" id="UP000026961">
    <property type="component" value="Chromosome 12"/>
</dbReference>
<evidence type="ECO:0000313" key="2">
    <source>
        <dbReference type="Proteomes" id="UP000026961"/>
    </source>
</evidence>
<name>A0A0E0BR57_9ORYZ</name>
<protein>
    <submittedName>
        <fullName evidence="1">Uncharacterized protein</fullName>
    </submittedName>
</protein>
<organism evidence="1">
    <name type="scientific">Oryza glumipatula</name>
    <dbReference type="NCBI Taxonomy" id="40148"/>
    <lineage>
        <taxon>Eukaryota</taxon>
        <taxon>Viridiplantae</taxon>
        <taxon>Streptophyta</taxon>
        <taxon>Embryophyta</taxon>
        <taxon>Tracheophyta</taxon>
        <taxon>Spermatophyta</taxon>
        <taxon>Magnoliopsida</taxon>
        <taxon>Liliopsida</taxon>
        <taxon>Poales</taxon>
        <taxon>Poaceae</taxon>
        <taxon>BOP clade</taxon>
        <taxon>Oryzoideae</taxon>
        <taxon>Oryzeae</taxon>
        <taxon>Oryzinae</taxon>
        <taxon>Oryza</taxon>
    </lineage>
</organism>
<sequence length="74" mass="7734">MTAATLGGWGGGAGQMGRLEDVRWRCWADGERGKERIEGVGPTPDGKPSWLANFDALNSGAGNERRQGGKSGGM</sequence>
<dbReference type="AlphaFoldDB" id="A0A0E0BR57"/>
<dbReference type="Gramene" id="OGLUM12G09350.1">
    <property type="protein sequence ID" value="OGLUM12G09350.1"/>
    <property type="gene ID" value="OGLUM12G09350"/>
</dbReference>
<dbReference type="EnsemblPlants" id="OGLUM12G09350.1">
    <property type="protein sequence ID" value="OGLUM12G09350.1"/>
    <property type="gene ID" value="OGLUM12G09350"/>
</dbReference>
<dbReference type="HOGENOM" id="CLU_2691744_0_0_1"/>